<dbReference type="AlphaFoldDB" id="A0A4V1N5B8"/>
<evidence type="ECO:0000256" key="5">
    <source>
        <dbReference type="ARBA" id="ARBA00023002"/>
    </source>
</evidence>
<comment type="cofactor">
    <cofactor evidence="1">
        <name>FAD</name>
        <dbReference type="ChEBI" id="CHEBI:57692"/>
    </cofactor>
</comment>
<feature type="region of interest" description="Disordered" evidence="6">
    <location>
        <begin position="146"/>
        <end position="168"/>
    </location>
</feature>
<dbReference type="PANTHER" id="PTHR48467">
    <property type="entry name" value="GLUTAMATE SYNTHASE 1 [NADH], CHLOROPLASTIC-LIKE"/>
    <property type="match status" value="1"/>
</dbReference>
<dbReference type="GO" id="GO:0016491">
    <property type="term" value="F:oxidoreductase activity"/>
    <property type="evidence" value="ECO:0007669"/>
    <property type="project" value="UniProtKB-KW"/>
</dbReference>
<comment type="caution">
    <text evidence="7">The sequence shown here is derived from an EMBL/GenBank/DDBJ whole genome shotgun (WGS) entry which is preliminary data.</text>
</comment>
<evidence type="ECO:0000313" key="7">
    <source>
        <dbReference type="EMBL" id="RXR35116.1"/>
    </source>
</evidence>
<gene>
    <name evidence="7" type="ORF">EQW78_05750</name>
</gene>
<proteinExistence type="predicted"/>
<dbReference type="Gene3D" id="3.40.50.720">
    <property type="entry name" value="NAD(P)-binding Rossmann-like Domain"/>
    <property type="match status" value="1"/>
</dbReference>
<dbReference type="EMBL" id="SDJQ01000008">
    <property type="protein sequence ID" value="RXR35116.1"/>
    <property type="molecule type" value="Genomic_DNA"/>
</dbReference>
<reference evidence="7 8" key="1">
    <citation type="submission" date="2019-01" db="EMBL/GenBank/DDBJ databases">
        <title>Oerskovia turbata Genome sequencing and assembly.</title>
        <authorList>
            <person name="Dou T."/>
        </authorList>
    </citation>
    <scope>NUCLEOTIDE SEQUENCE [LARGE SCALE GENOMIC DNA]</scope>
    <source>
        <strain evidence="7 8">JCM12123</strain>
    </source>
</reference>
<dbReference type="PANTHER" id="PTHR48467:SF1">
    <property type="entry name" value="GLUTAMATE SYNTHASE 1 [NADH], CHLOROPLASTIC-LIKE"/>
    <property type="match status" value="1"/>
</dbReference>
<keyword evidence="5" id="KW-0560">Oxidoreductase</keyword>
<protein>
    <recommendedName>
        <fullName evidence="9">Pyridine nucleotide-disulfide oxidoreductase</fullName>
    </recommendedName>
</protein>
<keyword evidence="4" id="KW-0521">NADP</keyword>
<organism evidence="7 8">
    <name type="scientific">Oerskovia turbata</name>
    <dbReference type="NCBI Taxonomy" id="1713"/>
    <lineage>
        <taxon>Bacteria</taxon>
        <taxon>Bacillati</taxon>
        <taxon>Actinomycetota</taxon>
        <taxon>Actinomycetes</taxon>
        <taxon>Micrococcales</taxon>
        <taxon>Cellulomonadaceae</taxon>
        <taxon>Oerskovia</taxon>
    </lineage>
</organism>
<name>A0A4V1N5B8_9CELL</name>
<evidence type="ECO:0000256" key="6">
    <source>
        <dbReference type="SAM" id="MobiDB-lite"/>
    </source>
</evidence>
<evidence type="ECO:0000256" key="3">
    <source>
        <dbReference type="ARBA" id="ARBA00022827"/>
    </source>
</evidence>
<feature type="compositionally biased region" description="Low complexity" evidence="6">
    <location>
        <begin position="149"/>
        <end position="168"/>
    </location>
</feature>
<dbReference type="SUPFAM" id="SSF51971">
    <property type="entry name" value="Nucleotide-binding domain"/>
    <property type="match status" value="1"/>
</dbReference>
<feature type="non-terminal residue" evidence="7">
    <location>
        <position position="1"/>
    </location>
</feature>
<dbReference type="STRING" id="1713.GCA_000718325_02202"/>
<dbReference type="Proteomes" id="UP000289805">
    <property type="component" value="Unassembled WGS sequence"/>
</dbReference>
<evidence type="ECO:0000256" key="4">
    <source>
        <dbReference type="ARBA" id="ARBA00022857"/>
    </source>
</evidence>
<evidence type="ECO:0008006" key="9">
    <source>
        <dbReference type="Google" id="ProtNLM"/>
    </source>
</evidence>
<evidence type="ECO:0000256" key="1">
    <source>
        <dbReference type="ARBA" id="ARBA00001974"/>
    </source>
</evidence>
<keyword evidence="2" id="KW-0285">Flavoprotein</keyword>
<accession>A0A4V1N5B8</accession>
<evidence type="ECO:0000313" key="8">
    <source>
        <dbReference type="Proteomes" id="UP000289805"/>
    </source>
</evidence>
<sequence>FFEWPVQAVYRAVGYFGSPLPEIPFDDLKGVIPNREGRVIDIDGEQVPGVYATGWIKRGPVGLIGHTKSDASETVRHLVEDLAESRTAAHPEPESVVEFLAERGVDVVQWADWEVLDAHERTLGEPHGRERIKVVPREDMIRIARRQTEAATSTQAATSTRAATDAQA</sequence>
<dbReference type="InterPro" id="IPR055275">
    <property type="entry name" value="Ferredox_Rdtase"/>
</dbReference>
<keyword evidence="3" id="KW-0274">FAD</keyword>
<evidence type="ECO:0000256" key="2">
    <source>
        <dbReference type="ARBA" id="ARBA00022630"/>
    </source>
</evidence>